<sequence length="366" mass="43310">MMLAPINRNRLKIFSLLLFLFVLSFIWHHESITTGVSKNLQNLICKENSTQNATVNKSSIPAEKDVQDTVVLIWKWPWGYQSPLHTCPDYGIFGCKLTVNRSLYSVANAVLIHHADIMYDKKSLPQDPKPHFQYWIWFNLEPPRIISNLKMLDNLFNMTMTFRRDSDIYEPYGWMEPLKKRGQNFTIPNKSKLVSWVVSKWYSGAPRIAYYEELKKHINIDVYGAKHKKLSMNDFYNTISQYKFYLAFENSVYKDYITEKLWSNAFGSWAVPVVLGTSRKNYERFVPGDAFIHVDDFSSPKELAAYLLELDKDEEKYRKYFNWRLQYRVMLNRGLSYAYCNVCKIVRESPVYHVIHSVEKWFLEDV</sequence>
<gene>
    <name evidence="16" type="ORF">GDO78_013343</name>
</gene>
<keyword evidence="5 12" id="KW-0808">Transferase</keyword>
<evidence type="ECO:0000256" key="4">
    <source>
        <dbReference type="ARBA" id="ARBA00022676"/>
    </source>
</evidence>
<name>A0A8J6K4C0_ELECQ</name>
<evidence type="ECO:0000256" key="2">
    <source>
        <dbReference type="ARBA" id="ARBA00004922"/>
    </source>
</evidence>
<keyword evidence="8" id="KW-1133">Transmembrane helix</keyword>
<feature type="domain" description="Fucosyltransferase C-terminal" evidence="14">
    <location>
        <begin position="188"/>
        <end position="361"/>
    </location>
</feature>
<dbReference type="InterPro" id="IPR038577">
    <property type="entry name" value="GT10-like_C_sf"/>
</dbReference>
<organism evidence="16 17">
    <name type="scientific">Eleutherodactylus coqui</name>
    <name type="common">Puerto Rican coqui</name>
    <dbReference type="NCBI Taxonomy" id="57060"/>
    <lineage>
        <taxon>Eukaryota</taxon>
        <taxon>Metazoa</taxon>
        <taxon>Chordata</taxon>
        <taxon>Craniata</taxon>
        <taxon>Vertebrata</taxon>
        <taxon>Euteleostomi</taxon>
        <taxon>Amphibia</taxon>
        <taxon>Batrachia</taxon>
        <taxon>Anura</taxon>
        <taxon>Neobatrachia</taxon>
        <taxon>Hyloidea</taxon>
        <taxon>Eleutherodactylidae</taxon>
        <taxon>Eleutherodactylinae</taxon>
        <taxon>Eleutherodactylus</taxon>
        <taxon>Eleutherodactylus</taxon>
    </lineage>
</organism>
<evidence type="ECO:0000313" key="17">
    <source>
        <dbReference type="Proteomes" id="UP000770717"/>
    </source>
</evidence>
<dbReference type="InterPro" id="IPR001503">
    <property type="entry name" value="Glyco_trans_10"/>
</dbReference>
<dbReference type="Pfam" id="PF00852">
    <property type="entry name" value="Glyco_transf_10"/>
    <property type="match status" value="1"/>
</dbReference>
<dbReference type="Pfam" id="PF17039">
    <property type="entry name" value="Glyco_tran_10_N"/>
    <property type="match status" value="1"/>
</dbReference>
<evidence type="ECO:0000256" key="11">
    <source>
        <dbReference type="ARBA" id="ARBA00036481"/>
    </source>
</evidence>
<dbReference type="SUPFAM" id="SSF53756">
    <property type="entry name" value="UDP-Glycosyltransferase/glycogen phosphorylase"/>
    <property type="match status" value="1"/>
</dbReference>
<proteinExistence type="inferred from homology"/>
<comment type="subcellular location">
    <subcellularLocation>
        <location evidence="12">Golgi apparatus</location>
        <location evidence="12">Golgi stack membrane</location>
        <topology evidence="12">Single-pass type II membrane protein</topology>
    </subcellularLocation>
    <subcellularLocation>
        <location evidence="1">Membrane</location>
        <topology evidence="1">Single-pass membrane protein</topology>
    </subcellularLocation>
</comment>
<feature type="domain" description="Fucosyltransferase N-terminal" evidence="15">
    <location>
        <begin position="68"/>
        <end position="173"/>
    </location>
</feature>
<dbReference type="FunFam" id="3.40.50.11660:FF:000001">
    <property type="entry name" value="alpha-(1,3)-fucosyltransferase 9"/>
    <property type="match status" value="1"/>
</dbReference>
<dbReference type="OrthoDB" id="427096at2759"/>
<evidence type="ECO:0000256" key="8">
    <source>
        <dbReference type="ARBA" id="ARBA00022989"/>
    </source>
</evidence>
<keyword evidence="10" id="KW-0325">Glycoprotein</keyword>
<keyword evidence="13" id="KW-0732">Signal</keyword>
<accession>A0A8J6K4C0</accession>
<evidence type="ECO:0000256" key="6">
    <source>
        <dbReference type="ARBA" id="ARBA00022692"/>
    </source>
</evidence>
<evidence type="ECO:0000256" key="12">
    <source>
        <dbReference type="RuleBase" id="RU003832"/>
    </source>
</evidence>
<dbReference type="InterPro" id="IPR031481">
    <property type="entry name" value="Glyco_tran_10_N"/>
</dbReference>
<dbReference type="EMBL" id="WNTK01000009">
    <property type="protein sequence ID" value="KAG9478295.1"/>
    <property type="molecule type" value="Genomic_DNA"/>
</dbReference>
<evidence type="ECO:0000256" key="13">
    <source>
        <dbReference type="SAM" id="SignalP"/>
    </source>
</evidence>
<dbReference type="GO" id="GO:0046920">
    <property type="term" value="F:alpha-(1-&gt;3)-fucosyltransferase activity"/>
    <property type="evidence" value="ECO:0007669"/>
    <property type="project" value="TreeGrafter"/>
</dbReference>
<keyword evidence="9" id="KW-0472">Membrane</keyword>
<dbReference type="PANTHER" id="PTHR11929:SF242">
    <property type="entry name" value="FUCOSYLTRANSFERASE"/>
    <property type="match status" value="1"/>
</dbReference>
<comment type="similarity">
    <text evidence="3 12">Belongs to the glycosyltransferase 10 family.</text>
</comment>
<dbReference type="AlphaFoldDB" id="A0A8J6K4C0"/>
<comment type="caution">
    <text evidence="16">The sequence shown here is derived from an EMBL/GenBank/DDBJ whole genome shotgun (WGS) entry which is preliminary data.</text>
</comment>
<evidence type="ECO:0000313" key="16">
    <source>
        <dbReference type="EMBL" id="KAG9478295.1"/>
    </source>
</evidence>
<dbReference type="UniPathway" id="UPA00378"/>
<dbReference type="InterPro" id="IPR055270">
    <property type="entry name" value="Glyco_tran_10_C"/>
</dbReference>
<dbReference type="GO" id="GO:0032580">
    <property type="term" value="C:Golgi cisterna membrane"/>
    <property type="evidence" value="ECO:0007669"/>
    <property type="project" value="UniProtKB-SubCell"/>
</dbReference>
<evidence type="ECO:0000259" key="14">
    <source>
        <dbReference type="Pfam" id="PF00852"/>
    </source>
</evidence>
<comment type="catalytic activity">
    <reaction evidence="11">
        <text>an N-acetyl-alpha-neuraminyl-(2-&gt;3)-beta-D-galactosyl-(1-&gt;4)-N-acetyl-beta-D-glucosaminyl derivative + GDP-beta-L-fucose = an alpha-Neu5Ac-(2-&gt;3)-beta-D-Gal-(1-&gt;4)-[alpha-L-Fuc-(1-&gt;3)]-beta-D-GlcNAc derivative + GDP + H(+)</text>
        <dbReference type="Rhea" id="RHEA:56076"/>
        <dbReference type="ChEBI" id="CHEBI:15378"/>
        <dbReference type="ChEBI" id="CHEBI:57273"/>
        <dbReference type="ChEBI" id="CHEBI:58189"/>
        <dbReference type="ChEBI" id="CHEBI:136545"/>
        <dbReference type="ChEBI" id="CHEBI:139509"/>
    </reaction>
    <physiologicalReaction direction="left-to-right" evidence="11">
        <dbReference type="Rhea" id="RHEA:56077"/>
    </physiologicalReaction>
</comment>
<dbReference type="EC" id="2.4.1.-" evidence="12"/>
<dbReference type="Proteomes" id="UP000770717">
    <property type="component" value="Unassembled WGS sequence"/>
</dbReference>
<evidence type="ECO:0000256" key="10">
    <source>
        <dbReference type="ARBA" id="ARBA00023180"/>
    </source>
</evidence>
<evidence type="ECO:0000256" key="5">
    <source>
        <dbReference type="ARBA" id="ARBA00022679"/>
    </source>
</evidence>
<dbReference type="Gene3D" id="3.40.50.11660">
    <property type="entry name" value="Glycosyl transferase family 10, C-terminal domain"/>
    <property type="match status" value="1"/>
</dbReference>
<comment type="pathway">
    <text evidence="2">Protein modification; protein glycosylation.</text>
</comment>
<keyword evidence="6 12" id="KW-0812">Transmembrane</keyword>
<evidence type="ECO:0000256" key="9">
    <source>
        <dbReference type="ARBA" id="ARBA00023136"/>
    </source>
</evidence>
<evidence type="ECO:0000259" key="15">
    <source>
        <dbReference type="Pfam" id="PF17039"/>
    </source>
</evidence>
<feature type="chain" id="PRO_5035251055" description="Fucosyltransferase" evidence="13">
    <location>
        <begin position="29"/>
        <end position="366"/>
    </location>
</feature>
<keyword evidence="7" id="KW-0735">Signal-anchor</keyword>
<reference evidence="16" key="1">
    <citation type="thesis" date="2020" institute="ProQuest LLC" country="789 East Eisenhower Parkway, Ann Arbor, MI, USA">
        <title>Comparative Genomics and Chromosome Evolution.</title>
        <authorList>
            <person name="Mudd A.B."/>
        </authorList>
    </citation>
    <scope>NUCLEOTIDE SEQUENCE</scope>
    <source>
        <strain evidence="16">HN-11 Male</strain>
        <tissue evidence="16">Kidney and liver</tissue>
    </source>
</reference>
<keyword evidence="4 12" id="KW-0328">Glycosyltransferase</keyword>
<evidence type="ECO:0000256" key="1">
    <source>
        <dbReference type="ARBA" id="ARBA00004167"/>
    </source>
</evidence>
<feature type="signal peptide" evidence="13">
    <location>
        <begin position="1"/>
        <end position="28"/>
    </location>
</feature>
<keyword evidence="12" id="KW-0333">Golgi apparatus</keyword>
<dbReference type="PANTHER" id="PTHR11929">
    <property type="entry name" value="ALPHA- 1,3 -FUCOSYLTRANSFERASE"/>
    <property type="match status" value="1"/>
</dbReference>
<keyword evidence="17" id="KW-1185">Reference proteome</keyword>
<evidence type="ECO:0000256" key="3">
    <source>
        <dbReference type="ARBA" id="ARBA00008919"/>
    </source>
</evidence>
<evidence type="ECO:0000256" key="7">
    <source>
        <dbReference type="ARBA" id="ARBA00022968"/>
    </source>
</evidence>
<protein>
    <recommendedName>
        <fullName evidence="12">Fucosyltransferase</fullName>
        <ecNumber evidence="12">2.4.1.-</ecNumber>
    </recommendedName>
</protein>